<dbReference type="AlphaFoldDB" id="A0A831XMQ6"/>
<gene>
    <name evidence="2" type="ORF">ENQ87_13965</name>
</gene>
<comment type="caution">
    <text evidence="2">The sequence shown here is derived from an EMBL/GenBank/DDBJ whole genome shotgun (WGS) entry which is preliminary data.</text>
</comment>
<proteinExistence type="predicted"/>
<dbReference type="EMBL" id="DSOV01000062">
    <property type="protein sequence ID" value="HEN43451.1"/>
    <property type="molecule type" value="Genomic_DNA"/>
</dbReference>
<name>A0A831XMQ6_GEOME</name>
<organism evidence="2">
    <name type="scientific">Geobacter metallireducens</name>
    <dbReference type="NCBI Taxonomy" id="28232"/>
    <lineage>
        <taxon>Bacteria</taxon>
        <taxon>Pseudomonadati</taxon>
        <taxon>Thermodesulfobacteriota</taxon>
        <taxon>Desulfuromonadia</taxon>
        <taxon>Geobacterales</taxon>
        <taxon>Geobacteraceae</taxon>
        <taxon>Geobacter</taxon>
    </lineage>
</organism>
<keyword evidence="1" id="KW-1133">Transmembrane helix</keyword>
<evidence type="ECO:0000256" key="1">
    <source>
        <dbReference type="SAM" id="Phobius"/>
    </source>
</evidence>
<evidence type="ECO:0000313" key="2">
    <source>
        <dbReference type="EMBL" id="HEN43451.1"/>
    </source>
</evidence>
<protein>
    <submittedName>
        <fullName evidence="2">Uncharacterized protein</fullName>
    </submittedName>
</protein>
<accession>A0A831XMQ6</accession>
<keyword evidence="1" id="KW-0812">Transmembrane</keyword>
<sequence length="66" mass="7459">MEIVGGFMVMMWLLGLMVTAVWLVMPFVVLGIKGKVERNQALLESIDRRLAAIEERLREGDSPREG</sequence>
<keyword evidence="1" id="KW-0472">Membrane</keyword>
<feature type="transmembrane region" description="Helical" evidence="1">
    <location>
        <begin position="12"/>
        <end position="32"/>
    </location>
</feature>
<reference evidence="2" key="1">
    <citation type="journal article" date="2020" name="mSystems">
        <title>Genome- and Community-Level Interaction Insights into Carbon Utilization and Element Cycling Functions of Hydrothermarchaeota in Hydrothermal Sediment.</title>
        <authorList>
            <person name="Zhou Z."/>
            <person name="Liu Y."/>
            <person name="Xu W."/>
            <person name="Pan J."/>
            <person name="Luo Z.H."/>
            <person name="Li M."/>
        </authorList>
    </citation>
    <scope>NUCLEOTIDE SEQUENCE [LARGE SCALE GENOMIC DNA]</scope>
    <source>
        <strain evidence="2">SpSt-349</strain>
    </source>
</reference>